<reference evidence="2" key="1">
    <citation type="submission" date="2017-03" db="EMBL/GenBank/DDBJ databases">
        <title>Phytopthora megakarya and P. palmivora, two closely related causual agents of cacao black pod achieved similar genome size and gene model numbers by different mechanisms.</title>
        <authorList>
            <person name="Ali S."/>
            <person name="Shao J."/>
            <person name="Larry D.J."/>
            <person name="Kronmiller B."/>
            <person name="Shen D."/>
            <person name="Strem M.D."/>
            <person name="Melnick R.L."/>
            <person name="Guiltinan M.J."/>
            <person name="Tyler B.M."/>
            <person name="Meinhardt L.W."/>
            <person name="Bailey B.A."/>
        </authorList>
    </citation>
    <scope>NUCLEOTIDE SEQUENCE [LARGE SCALE GENOMIC DNA]</scope>
    <source>
        <strain evidence="2">zdho120</strain>
    </source>
</reference>
<gene>
    <name evidence="1" type="ORF">PHMEG_00032655</name>
</gene>
<dbReference type="AlphaFoldDB" id="A0A225UUX0"/>
<evidence type="ECO:0000313" key="2">
    <source>
        <dbReference type="Proteomes" id="UP000198211"/>
    </source>
</evidence>
<dbReference type="Proteomes" id="UP000198211">
    <property type="component" value="Unassembled WGS sequence"/>
</dbReference>
<comment type="caution">
    <text evidence="1">The sequence shown here is derived from an EMBL/GenBank/DDBJ whole genome shotgun (WGS) entry which is preliminary data.</text>
</comment>
<sequence>MCSFFRAQVYHRQTTSTRFDYVAAQLTTYPIFTDIKLSDVPACAKALQQQYGASFSMTSAPSDVVTFISTYTNDECTIVYGGSYGTTLAERVMHLASPEVIGYVVATLFPHHLL</sequence>
<evidence type="ECO:0008006" key="3">
    <source>
        <dbReference type="Google" id="ProtNLM"/>
    </source>
</evidence>
<protein>
    <recommendedName>
        <fullName evidence="3">Serine protease</fullName>
    </recommendedName>
</protein>
<keyword evidence="2" id="KW-1185">Reference proteome</keyword>
<evidence type="ECO:0000313" key="1">
    <source>
        <dbReference type="EMBL" id="OWY96944.1"/>
    </source>
</evidence>
<organism evidence="1 2">
    <name type="scientific">Phytophthora megakarya</name>
    <dbReference type="NCBI Taxonomy" id="4795"/>
    <lineage>
        <taxon>Eukaryota</taxon>
        <taxon>Sar</taxon>
        <taxon>Stramenopiles</taxon>
        <taxon>Oomycota</taxon>
        <taxon>Peronosporomycetes</taxon>
        <taxon>Peronosporales</taxon>
        <taxon>Peronosporaceae</taxon>
        <taxon>Phytophthora</taxon>
    </lineage>
</organism>
<accession>A0A225UUX0</accession>
<name>A0A225UUX0_9STRA</name>
<dbReference type="EMBL" id="NBNE01011033">
    <property type="protein sequence ID" value="OWY96944.1"/>
    <property type="molecule type" value="Genomic_DNA"/>
</dbReference>
<proteinExistence type="predicted"/>
<dbReference type="OrthoDB" id="123000at2759"/>